<sequence length="138" mass="16038">MLNGLILWEEKEVLPYEEKNKNGAFSMTPADDLIGMYLLIENEVIVDCIDIYKQPAFNHPLLKNHKIQVSWFYKTKEIYGLQKFPHTAYSTQGSRLSRRNSPHFKNSPDGNLMDTRSSRSATYGFGFNSIEYEVKYSM</sequence>
<dbReference type="InterPro" id="IPR025521">
    <property type="entry name" value="Neprosin_propep"/>
</dbReference>
<evidence type="ECO:0000259" key="2">
    <source>
        <dbReference type="Pfam" id="PF14365"/>
    </source>
</evidence>
<feature type="region of interest" description="Disordered" evidence="1">
    <location>
        <begin position="90"/>
        <end position="110"/>
    </location>
</feature>
<comment type="caution">
    <text evidence="3">The sequence shown here is derived from an EMBL/GenBank/DDBJ whole genome shotgun (WGS) entry which is preliminary data.</text>
</comment>
<gene>
    <name evidence="3" type="ORF">WN944_000544</name>
</gene>
<evidence type="ECO:0000256" key="1">
    <source>
        <dbReference type="SAM" id="MobiDB-lite"/>
    </source>
</evidence>
<proteinExistence type="predicted"/>
<dbReference type="Pfam" id="PF14365">
    <property type="entry name" value="Neprosin_AP"/>
    <property type="match status" value="1"/>
</dbReference>
<feature type="domain" description="Neprosin activation peptide" evidence="2">
    <location>
        <begin position="45"/>
        <end position="71"/>
    </location>
</feature>
<accession>A0AAP0MET9</accession>
<organism evidence="3 4">
    <name type="scientific">Citrus x changshan-huyou</name>
    <dbReference type="NCBI Taxonomy" id="2935761"/>
    <lineage>
        <taxon>Eukaryota</taxon>
        <taxon>Viridiplantae</taxon>
        <taxon>Streptophyta</taxon>
        <taxon>Embryophyta</taxon>
        <taxon>Tracheophyta</taxon>
        <taxon>Spermatophyta</taxon>
        <taxon>Magnoliopsida</taxon>
        <taxon>eudicotyledons</taxon>
        <taxon>Gunneridae</taxon>
        <taxon>Pentapetalae</taxon>
        <taxon>rosids</taxon>
        <taxon>malvids</taxon>
        <taxon>Sapindales</taxon>
        <taxon>Rutaceae</taxon>
        <taxon>Aurantioideae</taxon>
        <taxon>Citrus</taxon>
    </lineage>
</organism>
<dbReference type="Proteomes" id="UP001428341">
    <property type="component" value="Unassembled WGS sequence"/>
</dbReference>
<dbReference type="EMBL" id="JBCGBO010000004">
    <property type="protein sequence ID" value="KAK9208190.1"/>
    <property type="molecule type" value="Genomic_DNA"/>
</dbReference>
<evidence type="ECO:0000313" key="3">
    <source>
        <dbReference type="EMBL" id="KAK9208190.1"/>
    </source>
</evidence>
<reference evidence="3 4" key="1">
    <citation type="submission" date="2024-05" db="EMBL/GenBank/DDBJ databases">
        <title>Haplotype-resolved chromosome-level genome assembly of Huyou (Citrus changshanensis).</title>
        <authorList>
            <person name="Miao C."/>
            <person name="Chen W."/>
            <person name="Wu Y."/>
            <person name="Wang L."/>
            <person name="Zhao S."/>
            <person name="Grierson D."/>
            <person name="Xu C."/>
            <person name="Chen K."/>
        </authorList>
    </citation>
    <scope>NUCLEOTIDE SEQUENCE [LARGE SCALE GENOMIC DNA]</scope>
    <source>
        <strain evidence="3">01-14</strain>
        <tissue evidence="3">Leaf</tissue>
    </source>
</reference>
<keyword evidence="4" id="KW-1185">Reference proteome</keyword>
<name>A0AAP0MET9_9ROSI</name>
<protein>
    <recommendedName>
        <fullName evidence="2">Neprosin activation peptide domain-containing protein</fullName>
    </recommendedName>
</protein>
<evidence type="ECO:0000313" key="4">
    <source>
        <dbReference type="Proteomes" id="UP001428341"/>
    </source>
</evidence>
<dbReference type="AlphaFoldDB" id="A0AAP0MET9"/>